<dbReference type="InterPro" id="IPR003891">
    <property type="entry name" value="Initiation_fac_eIF4g_MI"/>
</dbReference>
<dbReference type="InterPro" id="IPR016024">
    <property type="entry name" value="ARM-type_fold"/>
</dbReference>
<protein>
    <submittedName>
        <fullName evidence="6">DEKNAAC105312</fullName>
    </submittedName>
</protein>
<dbReference type="InterPro" id="IPR003890">
    <property type="entry name" value="MIF4G-like_typ-3"/>
</dbReference>
<feature type="compositionally biased region" description="Acidic residues" evidence="4">
    <location>
        <begin position="146"/>
        <end position="168"/>
    </location>
</feature>
<gene>
    <name evidence="6" type="ORF">BRENAR_LOCUS4869</name>
</gene>
<evidence type="ECO:0000256" key="3">
    <source>
        <dbReference type="ARBA" id="ARBA00023242"/>
    </source>
</evidence>
<name>A0A448YTA4_BRENA</name>
<comment type="subcellular location">
    <subcellularLocation>
        <location evidence="1">Nucleus</location>
        <location evidence="1">Nucleolus</location>
    </subcellularLocation>
</comment>
<dbReference type="FunCoup" id="A0A448YTA4">
    <property type="interactions" value="639"/>
</dbReference>
<dbReference type="GO" id="GO:0042274">
    <property type="term" value="P:ribosomal small subunit biogenesis"/>
    <property type="evidence" value="ECO:0007669"/>
    <property type="project" value="TreeGrafter"/>
</dbReference>
<evidence type="ECO:0000256" key="4">
    <source>
        <dbReference type="SAM" id="MobiDB-lite"/>
    </source>
</evidence>
<dbReference type="InParanoid" id="A0A448YTA4"/>
<keyword evidence="3" id="KW-0539">Nucleus</keyword>
<feature type="region of interest" description="Disordered" evidence="4">
    <location>
        <begin position="257"/>
        <end position="294"/>
    </location>
</feature>
<feature type="compositionally biased region" description="Basic and acidic residues" evidence="4">
    <location>
        <begin position="135"/>
        <end position="145"/>
    </location>
</feature>
<evidence type="ECO:0000313" key="6">
    <source>
        <dbReference type="EMBL" id="VEU24141.1"/>
    </source>
</evidence>
<evidence type="ECO:0000259" key="5">
    <source>
        <dbReference type="PROSITE" id="PS51366"/>
    </source>
</evidence>
<keyword evidence="7" id="KW-1185">Reference proteome</keyword>
<dbReference type="Pfam" id="PF02854">
    <property type="entry name" value="MIF4G"/>
    <property type="match status" value="1"/>
</dbReference>
<dbReference type="EMBL" id="CAACVR010000075">
    <property type="protein sequence ID" value="VEU24141.1"/>
    <property type="molecule type" value="Genomic_DNA"/>
</dbReference>
<dbReference type="GO" id="GO:0003723">
    <property type="term" value="F:RNA binding"/>
    <property type="evidence" value="ECO:0007669"/>
    <property type="project" value="InterPro"/>
</dbReference>
<feature type="region of interest" description="Disordered" evidence="4">
    <location>
        <begin position="375"/>
        <end position="396"/>
    </location>
</feature>
<feature type="region of interest" description="Disordered" evidence="4">
    <location>
        <begin position="23"/>
        <end position="237"/>
    </location>
</feature>
<feature type="compositionally biased region" description="Acidic residues" evidence="4">
    <location>
        <begin position="192"/>
        <end position="237"/>
    </location>
</feature>
<comment type="similarity">
    <text evidence="2">Belongs to the CWC22 family.</text>
</comment>
<feature type="compositionally biased region" description="Acidic residues" evidence="4">
    <location>
        <begin position="96"/>
        <end position="122"/>
    </location>
</feature>
<accession>A0A448YTA4</accession>
<dbReference type="Gene3D" id="1.25.40.180">
    <property type="match status" value="1"/>
</dbReference>
<dbReference type="GO" id="GO:0005730">
    <property type="term" value="C:nucleolus"/>
    <property type="evidence" value="ECO:0007669"/>
    <property type="project" value="UniProtKB-SubCell"/>
</dbReference>
<feature type="region of interest" description="Disordered" evidence="4">
    <location>
        <begin position="430"/>
        <end position="502"/>
    </location>
</feature>
<dbReference type="InterPro" id="IPR050781">
    <property type="entry name" value="CWC22_splicing_factor"/>
</dbReference>
<sequence length="1073" mass="121407">MVKRHSIQIPGVLLDAIRDEGRYEEDERFKRRKGNGGGSIMNRKARRKEERAERKQRRGVKGEWNEVDRVESVNKKRVKRVNFSEHNEIRMISPNESEDGEEGEEEQEDDKIDEGDEDDEEEIMKKLAAIKGKKSQSEVRTVKEDELNDDEFSADDLNDDDLDDDEEEVIRQLAGIKGERSHSKVRTVKEDDLSEDDLDEDDLSEDDLDEDDLDEDDIDEDDLSDELSTDDDLDDDQEDVLKKLAAVKGKKSLDKVRTIKEDDLNDDELSEDDLDEDDIGEDEPSEDETSEDYEGEIMKKLAAVKGKKSLSKVRTIKEDDLDDDTIQFKPSSTSDDDVEYYARKLGINPKKGLHKENEYDTVGGLLEGLDFLDEEENKEDLTEDASDSEYNYGGKSVDDEAVDYYAKKLGINPKKGLSKEFEGDELGGLLEGIGEEADQTEVNSKKKILDSDDDDEDNSSDDSSSSLDADERALIREMEEIEGSGSSDSESDSDSDSVISHENPYVAPVSGKYVPPALRRKVVETTKESEEVELLKKSVKGPLNKLSEPNMLSCINELAKLYNDHPRQYVNQAIMKVILESVVISTPLLESFMILYSAAIVSVYRLQGADFGAYAIQTLVEKLNTFFEDESLAKGKEPVNLIGFLGFCYDLGLMSSSLVYGIVSEKLLKDPTELKTNMLLKLIRSCGPKLRTDDPDALREIIVSLGESMKKNESQGLHASTRTKFLVETITSLRNNKLKGIESENTGQLLTRIRKQLGRVGNGTNSDPIKVTLDDIEHVEERGKWWLVGSAWKGNSQEPKKENREEAEEDLDWLDEGQADWLEIAKQQRMNTDVRRAIFISVMSANDYMDAYGKLEKLRLKKIQKREIPNILMHCATLESVFNPYYGFLAKKLCTDHSMRRTFQLNLWDVLKEMDGSEDTGSGLLEDIDDNTRVVKILNLGRFFGFLIGEAAESLNVLRTINFLAASSDVKIFMEILLITFFDIVGKKSETKAFGTGSSTTSIGDLKFTDKIMVERLAKCKEQPLLLKGLRYFTTNNVKESDLVKGKRQKARVHWGVDSMDDIIEELLREVKN</sequence>
<proteinExistence type="inferred from homology"/>
<feature type="compositionally biased region" description="Acidic residues" evidence="4">
    <location>
        <begin position="263"/>
        <end position="294"/>
    </location>
</feature>
<feature type="compositionally biased region" description="Basic and acidic residues" evidence="4">
    <location>
        <begin position="60"/>
        <end position="74"/>
    </location>
</feature>
<organism evidence="6 7">
    <name type="scientific">Brettanomyces naardenensis</name>
    <name type="common">Yeast</name>
    <dbReference type="NCBI Taxonomy" id="13370"/>
    <lineage>
        <taxon>Eukaryota</taxon>
        <taxon>Fungi</taxon>
        <taxon>Dikarya</taxon>
        <taxon>Ascomycota</taxon>
        <taxon>Saccharomycotina</taxon>
        <taxon>Pichiomycetes</taxon>
        <taxon>Pichiales</taxon>
        <taxon>Pichiaceae</taxon>
        <taxon>Brettanomyces</taxon>
    </lineage>
</organism>
<dbReference type="SMART" id="SM00544">
    <property type="entry name" value="MA3"/>
    <property type="match status" value="1"/>
</dbReference>
<feature type="domain" description="MI" evidence="5">
    <location>
        <begin position="833"/>
        <end position="963"/>
    </location>
</feature>
<feature type="compositionally biased region" description="Acidic residues" evidence="4">
    <location>
        <begin position="375"/>
        <end position="387"/>
    </location>
</feature>
<feature type="compositionally biased region" description="Basic and acidic residues" evidence="4">
    <location>
        <begin position="469"/>
        <end position="478"/>
    </location>
</feature>
<dbReference type="PANTHER" id="PTHR18034:SF4">
    <property type="entry name" value="NUCLEOLAR MIF4G DOMAIN-CONTAINING PROTEIN 1"/>
    <property type="match status" value="1"/>
</dbReference>
<dbReference type="SUPFAM" id="SSF48371">
    <property type="entry name" value="ARM repeat"/>
    <property type="match status" value="1"/>
</dbReference>
<dbReference type="Pfam" id="PF02847">
    <property type="entry name" value="MA3"/>
    <property type="match status" value="1"/>
</dbReference>
<reference evidence="6 7" key="1">
    <citation type="submission" date="2018-12" db="EMBL/GenBank/DDBJ databases">
        <authorList>
            <person name="Tiukova I."/>
            <person name="Dainat J."/>
        </authorList>
    </citation>
    <scope>NUCLEOTIDE SEQUENCE [LARGE SCALE GENOMIC DNA]</scope>
</reference>
<dbReference type="AlphaFoldDB" id="A0A448YTA4"/>
<feature type="compositionally biased region" description="Basic and acidic residues" evidence="4">
    <location>
        <begin position="177"/>
        <end position="191"/>
    </location>
</feature>
<dbReference type="Proteomes" id="UP000290900">
    <property type="component" value="Unassembled WGS sequence"/>
</dbReference>
<evidence type="ECO:0000313" key="7">
    <source>
        <dbReference type="Proteomes" id="UP000290900"/>
    </source>
</evidence>
<dbReference type="OrthoDB" id="361797at2759"/>
<evidence type="ECO:0000256" key="2">
    <source>
        <dbReference type="ARBA" id="ARBA00006856"/>
    </source>
</evidence>
<dbReference type="PANTHER" id="PTHR18034">
    <property type="entry name" value="CELL CYCLE CONTROL PROTEIN CWF22-RELATED"/>
    <property type="match status" value="1"/>
</dbReference>
<evidence type="ECO:0000256" key="1">
    <source>
        <dbReference type="ARBA" id="ARBA00004604"/>
    </source>
</evidence>
<dbReference type="PROSITE" id="PS51366">
    <property type="entry name" value="MI"/>
    <property type="match status" value="1"/>
</dbReference>
<dbReference type="STRING" id="13370.A0A448YTA4"/>
<feature type="compositionally biased region" description="Acidic residues" evidence="4">
    <location>
        <begin position="451"/>
        <end position="460"/>
    </location>
</feature>
<dbReference type="SMART" id="SM00543">
    <property type="entry name" value="MIF4G"/>
    <property type="match status" value="1"/>
</dbReference>